<evidence type="ECO:0000313" key="7">
    <source>
        <dbReference type="EMBL" id="SNR23273.1"/>
    </source>
</evidence>
<evidence type="ECO:0000256" key="2">
    <source>
        <dbReference type="ARBA" id="ARBA00005695"/>
    </source>
</evidence>
<evidence type="ECO:0000256" key="3">
    <source>
        <dbReference type="ARBA" id="ARBA00022448"/>
    </source>
</evidence>
<proteinExistence type="inferred from homology"/>
<organism evidence="7 8">
    <name type="scientific">Halorubrum vacuolatum</name>
    <name type="common">Natronobacterium vacuolatum</name>
    <dbReference type="NCBI Taxonomy" id="63740"/>
    <lineage>
        <taxon>Archaea</taxon>
        <taxon>Methanobacteriati</taxon>
        <taxon>Methanobacteriota</taxon>
        <taxon>Stenosarchaea group</taxon>
        <taxon>Halobacteria</taxon>
        <taxon>Halobacteriales</taxon>
        <taxon>Haloferacaceae</taxon>
        <taxon>Halorubrum</taxon>
    </lineage>
</organism>
<dbReference type="GO" id="GO:0043190">
    <property type="term" value="C:ATP-binding cassette (ABC) transporter complex"/>
    <property type="evidence" value="ECO:0007669"/>
    <property type="project" value="InterPro"/>
</dbReference>
<comment type="subcellular location">
    <subcellularLocation>
        <location evidence="1">Cell envelope</location>
    </subcellularLocation>
</comment>
<sequence>MPEATEDRISRRNYLQFAGAAAAVGLAGCAGEDVDDLEDGDDVDPGDDDGIDDEENHLHITQTQNPTTLDPHDHRETTTDNIILQAYEFHFKRDLDGNLVDGLVTDWEIVDDDRYQIEIREGVSFHNGDELTPEDSAFSINRVVDADVGNLESPQRDQLAGVESAEVDDDGHVLIHTDGPNPMTFANLGSYCPVVEEDWIMDRDPEAIAEDMNGTGPYQLEEFVDGEYTDFTSFPDYWDGEAEIASLRIDASSESSTRINSLRAGEIDVATAVPPSDAGAIESDDDTYIADAPSTRILMLPMRYDVEPFTSQEFRQAMNYAIDFDSIIENVLSGFGDATAQPTLEGYFGHNPDLDPYPYDPERAEELVEESGFAGAEIELVVPAGRYLQSDEIAQACVGYIDDLDNVSCDIDLTDFGELTGILLDGDIETTPPFFLIGWGNTTFDAENNLLPWLTEGTSQYTFVDEELEDLILSARTEVDEDEREQLLMDACARANELAVFVFLNREYLIYGMNQRVDWDATPDEYTRAYEMSLR</sequence>
<dbReference type="Gene3D" id="3.10.105.10">
    <property type="entry name" value="Dipeptide-binding Protein, Domain 3"/>
    <property type="match status" value="1"/>
</dbReference>
<evidence type="ECO:0000313" key="8">
    <source>
        <dbReference type="Proteomes" id="UP000198397"/>
    </source>
</evidence>
<dbReference type="OrthoDB" id="194307at2157"/>
<dbReference type="GO" id="GO:1904680">
    <property type="term" value="F:peptide transmembrane transporter activity"/>
    <property type="evidence" value="ECO:0007669"/>
    <property type="project" value="TreeGrafter"/>
</dbReference>
<dbReference type="SUPFAM" id="SSF53850">
    <property type="entry name" value="Periplasmic binding protein-like II"/>
    <property type="match status" value="1"/>
</dbReference>
<dbReference type="GO" id="GO:0042597">
    <property type="term" value="C:periplasmic space"/>
    <property type="evidence" value="ECO:0007669"/>
    <property type="project" value="UniProtKB-ARBA"/>
</dbReference>
<evidence type="ECO:0000256" key="4">
    <source>
        <dbReference type="ARBA" id="ARBA00022729"/>
    </source>
</evidence>
<dbReference type="Gene3D" id="3.90.76.10">
    <property type="entry name" value="Dipeptide-binding Protein, Domain 1"/>
    <property type="match status" value="1"/>
</dbReference>
<dbReference type="InterPro" id="IPR039424">
    <property type="entry name" value="SBP_5"/>
</dbReference>
<keyword evidence="3" id="KW-0813">Transport</keyword>
<dbReference type="RefSeq" id="WP_089383082.1">
    <property type="nucleotide sequence ID" value="NZ_FZNQ01000001.1"/>
</dbReference>
<dbReference type="Pfam" id="PF00496">
    <property type="entry name" value="SBP_bac_5"/>
    <property type="match status" value="1"/>
</dbReference>
<protein>
    <submittedName>
        <fullName evidence="7">Peptide/nickel transport system substrate-binding protein</fullName>
    </submittedName>
</protein>
<dbReference type="InterPro" id="IPR000914">
    <property type="entry name" value="SBP_5_dom"/>
</dbReference>
<dbReference type="EMBL" id="FZNQ01000001">
    <property type="protein sequence ID" value="SNR23273.1"/>
    <property type="molecule type" value="Genomic_DNA"/>
</dbReference>
<dbReference type="Gene3D" id="3.40.190.10">
    <property type="entry name" value="Periplasmic binding protein-like II"/>
    <property type="match status" value="1"/>
</dbReference>
<name>A0A238UP29_HALVU</name>
<dbReference type="AlphaFoldDB" id="A0A238UP29"/>
<feature type="domain" description="Solute-binding protein family 5" evidence="6">
    <location>
        <begin position="99"/>
        <end position="458"/>
    </location>
</feature>
<dbReference type="InterPro" id="IPR030678">
    <property type="entry name" value="Peptide/Ni-bd"/>
</dbReference>
<accession>A0A238UP29</accession>
<evidence type="ECO:0000256" key="5">
    <source>
        <dbReference type="SAM" id="MobiDB-lite"/>
    </source>
</evidence>
<dbReference type="PANTHER" id="PTHR30290:SF10">
    <property type="entry name" value="PERIPLASMIC OLIGOPEPTIDE-BINDING PROTEIN-RELATED"/>
    <property type="match status" value="1"/>
</dbReference>
<reference evidence="7 8" key="1">
    <citation type="submission" date="2017-06" db="EMBL/GenBank/DDBJ databases">
        <authorList>
            <person name="Kim H.J."/>
            <person name="Triplett B.A."/>
        </authorList>
    </citation>
    <scope>NUCLEOTIDE SEQUENCE [LARGE SCALE GENOMIC DNA]</scope>
    <source>
        <strain evidence="7 8">DSM 8800</strain>
    </source>
</reference>
<dbReference type="PIRSF" id="PIRSF002741">
    <property type="entry name" value="MppA"/>
    <property type="match status" value="1"/>
</dbReference>
<gene>
    <name evidence="7" type="ORF">SAMN06264855_10190</name>
</gene>
<evidence type="ECO:0000256" key="1">
    <source>
        <dbReference type="ARBA" id="ARBA00004196"/>
    </source>
</evidence>
<dbReference type="Proteomes" id="UP000198397">
    <property type="component" value="Unassembled WGS sequence"/>
</dbReference>
<keyword evidence="8" id="KW-1185">Reference proteome</keyword>
<dbReference type="GO" id="GO:0015833">
    <property type="term" value="P:peptide transport"/>
    <property type="evidence" value="ECO:0007669"/>
    <property type="project" value="TreeGrafter"/>
</dbReference>
<keyword evidence="4" id="KW-0732">Signal</keyword>
<evidence type="ECO:0000259" key="6">
    <source>
        <dbReference type="Pfam" id="PF00496"/>
    </source>
</evidence>
<feature type="region of interest" description="Disordered" evidence="5">
    <location>
        <begin position="33"/>
        <end position="54"/>
    </location>
</feature>
<comment type="similarity">
    <text evidence="2">Belongs to the bacterial solute-binding protein 5 family.</text>
</comment>
<dbReference type="PANTHER" id="PTHR30290">
    <property type="entry name" value="PERIPLASMIC BINDING COMPONENT OF ABC TRANSPORTER"/>
    <property type="match status" value="1"/>
</dbReference>